<name>A0ABU6R4Q0_9FABA</name>
<dbReference type="InterPro" id="IPR036226">
    <property type="entry name" value="LipOase_C_sf"/>
</dbReference>
<accession>A0ABU6R4Q0</accession>
<dbReference type="Gene3D" id="1.20.245.10">
    <property type="entry name" value="Lipoxygenase-1, Domain 5"/>
    <property type="match status" value="1"/>
</dbReference>
<dbReference type="PROSITE" id="PS51393">
    <property type="entry name" value="LIPOXYGENASE_3"/>
    <property type="match status" value="1"/>
</dbReference>
<dbReference type="Pfam" id="PF00305">
    <property type="entry name" value="Lipoxygenase"/>
    <property type="match status" value="1"/>
</dbReference>
<organism evidence="6 7">
    <name type="scientific">Stylosanthes scabra</name>
    <dbReference type="NCBI Taxonomy" id="79078"/>
    <lineage>
        <taxon>Eukaryota</taxon>
        <taxon>Viridiplantae</taxon>
        <taxon>Streptophyta</taxon>
        <taxon>Embryophyta</taxon>
        <taxon>Tracheophyta</taxon>
        <taxon>Spermatophyta</taxon>
        <taxon>Magnoliopsida</taxon>
        <taxon>eudicotyledons</taxon>
        <taxon>Gunneridae</taxon>
        <taxon>Pentapetalae</taxon>
        <taxon>rosids</taxon>
        <taxon>fabids</taxon>
        <taxon>Fabales</taxon>
        <taxon>Fabaceae</taxon>
        <taxon>Papilionoideae</taxon>
        <taxon>50 kb inversion clade</taxon>
        <taxon>dalbergioids sensu lato</taxon>
        <taxon>Dalbergieae</taxon>
        <taxon>Pterocarpus clade</taxon>
        <taxon>Stylosanthes</taxon>
    </lineage>
</organism>
<protein>
    <submittedName>
        <fullName evidence="6">Lox2p</fullName>
    </submittedName>
</protein>
<keyword evidence="1" id="KW-0479">Metal-binding</keyword>
<keyword evidence="3" id="KW-0560">Oxidoreductase</keyword>
<evidence type="ECO:0000259" key="5">
    <source>
        <dbReference type="PROSITE" id="PS51393"/>
    </source>
</evidence>
<comment type="caution">
    <text evidence="6">The sequence shown here is derived from an EMBL/GenBank/DDBJ whole genome shotgun (WGS) entry which is preliminary data.</text>
</comment>
<feature type="signal peptide" evidence="4">
    <location>
        <begin position="1"/>
        <end position="23"/>
    </location>
</feature>
<evidence type="ECO:0000313" key="7">
    <source>
        <dbReference type="Proteomes" id="UP001341840"/>
    </source>
</evidence>
<keyword evidence="2" id="KW-0223">Dioxygenase</keyword>
<evidence type="ECO:0000256" key="1">
    <source>
        <dbReference type="ARBA" id="ARBA00022723"/>
    </source>
</evidence>
<dbReference type="SUPFAM" id="SSF48484">
    <property type="entry name" value="Lipoxigenase"/>
    <property type="match status" value="1"/>
</dbReference>
<dbReference type="Proteomes" id="UP001341840">
    <property type="component" value="Unassembled WGS sequence"/>
</dbReference>
<sequence length="171" mass="19387">MQTRAELVQTCSTLIWIASALHAAVNFGQYPYGGYILNRPTLSRQFMPEKGSKEYDVLAKNPEKVFLNTITGKKETLTDLTIIEVLSRHASDEVYLGQRGDGDNWTADTAPVEAFKRFGRKLVEIEQKLVQRNNDERLRNRYGPAQMPYTLLYPSSEEGLTFRGIPNSISI</sequence>
<feature type="domain" description="Lipoxygenase" evidence="5">
    <location>
        <begin position="1"/>
        <end position="171"/>
    </location>
</feature>
<dbReference type="PANTHER" id="PTHR11771">
    <property type="entry name" value="LIPOXYGENASE"/>
    <property type="match status" value="1"/>
</dbReference>
<evidence type="ECO:0000256" key="3">
    <source>
        <dbReference type="ARBA" id="ARBA00023002"/>
    </source>
</evidence>
<proteinExistence type="predicted"/>
<evidence type="ECO:0000256" key="4">
    <source>
        <dbReference type="SAM" id="SignalP"/>
    </source>
</evidence>
<keyword evidence="7" id="KW-1185">Reference proteome</keyword>
<dbReference type="EMBL" id="JASCZI010030222">
    <property type="protein sequence ID" value="MED6118856.1"/>
    <property type="molecule type" value="Genomic_DNA"/>
</dbReference>
<feature type="chain" id="PRO_5045333224" evidence="4">
    <location>
        <begin position="24"/>
        <end position="171"/>
    </location>
</feature>
<gene>
    <name evidence="6" type="primary">LOX2_3</name>
    <name evidence="6" type="ORF">PIB30_006647</name>
</gene>
<keyword evidence="4" id="KW-0732">Signal</keyword>
<dbReference type="InterPro" id="IPR000907">
    <property type="entry name" value="LipOase"/>
</dbReference>
<evidence type="ECO:0000313" key="6">
    <source>
        <dbReference type="EMBL" id="MED6118856.1"/>
    </source>
</evidence>
<dbReference type="InterPro" id="IPR013819">
    <property type="entry name" value="LipOase_C"/>
</dbReference>
<reference evidence="6 7" key="1">
    <citation type="journal article" date="2023" name="Plants (Basel)">
        <title>Bridging the Gap: Combining Genomics and Transcriptomics Approaches to Understand Stylosanthes scabra, an Orphan Legume from the Brazilian Caatinga.</title>
        <authorList>
            <person name="Ferreira-Neto J.R.C."/>
            <person name="da Silva M.D."/>
            <person name="Binneck E."/>
            <person name="de Melo N.F."/>
            <person name="da Silva R.H."/>
            <person name="de Melo A.L.T.M."/>
            <person name="Pandolfi V."/>
            <person name="Bustamante F.O."/>
            <person name="Brasileiro-Vidal A.C."/>
            <person name="Benko-Iseppon A.M."/>
        </authorList>
    </citation>
    <scope>NUCLEOTIDE SEQUENCE [LARGE SCALE GENOMIC DNA]</scope>
    <source>
        <tissue evidence="6">Leaves</tissue>
    </source>
</reference>
<evidence type="ECO:0000256" key="2">
    <source>
        <dbReference type="ARBA" id="ARBA00022964"/>
    </source>
</evidence>